<dbReference type="STRING" id="399736.SAMN04489720_1560"/>
<evidence type="ECO:0000259" key="5">
    <source>
        <dbReference type="PROSITE" id="PS50893"/>
    </source>
</evidence>
<evidence type="ECO:0000256" key="3">
    <source>
        <dbReference type="ARBA" id="ARBA00022840"/>
    </source>
</evidence>
<evidence type="ECO:0000256" key="4">
    <source>
        <dbReference type="SAM" id="MobiDB-lite"/>
    </source>
</evidence>
<dbReference type="PANTHER" id="PTHR24220:SF685">
    <property type="entry name" value="ABC TRANSPORTER RELATED"/>
    <property type="match status" value="1"/>
</dbReference>
<dbReference type="SUPFAM" id="SSF52540">
    <property type="entry name" value="P-loop containing nucleoside triphosphate hydrolases"/>
    <property type="match status" value="1"/>
</dbReference>
<keyword evidence="7" id="KW-1185">Reference proteome</keyword>
<evidence type="ECO:0000256" key="2">
    <source>
        <dbReference type="ARBA" id="ARBA00022741"/>
    </source>
</evidence>
<keyword evidence="3 6" id="KW-0067">ATP-binding</keyword>
<dbReference type="SMART" id="SM00382">
    <property type="entry name" value="AAA"/>
    <property type="match status" value="1"/>
</dbReference>
<gene>
    <name evidence="6" type="ORF">SAMN04489720_1560</name>
</gene>
<dbReference type="InterPro" id="IPR027417">
    <property type="entry name" value="P-loop_NTPase"/>
</dbReference>
<organism evidence="6 7">
    <name type="scientific">Agrococcus jejuensis</name>
    <dbReference type="NCBI Taxonomy" id="399736"/>
    <lineage>
        <taxon>Bacteria</taxon>
        <taxon>Bacillati</taxon>
        <taxon>Actinomycetota</taxon>
        <taxon>Actinomycetes</taxon>
        <taxon>Micrococcales</taxon>
        <taxon>Microbacteriaceae</taxon>
        <taxon>Agrococcus</taxon>
    </lineage>
</organism>
<name>A0A1G8D9V0_9MICO</name>
<keyword evidence="1" id="KW-0813">Transport</keyword>
<evidence type="ECO:0000313" key="7">
    <source>
        <dbReference type="Proteomes" id="UP000198822"/>
    </source>
</evidence>
<dbReference type="Proteomes" id="UP000198822">
    <property type="component" value="Chromosome I"/>
</dbReference>
<proteinExistence type="predicted"/>
<dbReference type="RefSeq" id="WP_092503922.1">
    <property type="nucleotide sequence ID" value="NZ_LT629695.1"/>
</dbReference>
<dbReference type="GO" id="GO:0016887">
    <property type="term" value="F:ATP hydrolysis activity"/>
    <property type="evidence" value="ECO:0007669"/>
    <property type="project" value="InterPro"/>
</dbReference>
<dbReference type="GO" id="GO:0005524">
    <property type="term" value="F:ATP binding"/>
    <property type="evidence" value="ECO:0007669"/>
    <property type="project" value="UniProtKB-KW"/>
</dbReference>
<feature type="compositionally biased region" description="Pro residues" evidence="4">
    <location>
        <begin position="238"/>
        <end position="261"/>
    </location>
</feature>
<dbReference type="InterPro" id="IPR015854">
    <property type="entry name" value="ABC_transpr_LolD-like"/>
</dbReference>
<dbReference type="PANTHER" id="PTHR24220">
    <property type="entry name" value="IMPORT ATP-BINDING PROTEIN"/>
    <property type="match status" value="1"/>
</dbReference>
<dbReference type="Pfam" id="PF00005">
    <property type="entry name" value="ABC_tran"/>
    <property type="match status" value="1"/>
</dbReference>
<protein>
    <submittedName>
        <fullName evidence="6">Putative ABC transport system ATP-binding protein</fullName>
    </submittedName>
</protein>
<dbReference type="GO" id="GO:0022857">
    <property type="term" value="F:transmembrane transporter activity"/>
    <property type="evidence" value="ECO:0007669"/>
    <property type="project" value="TreeGrafter"/>
</dbReference>
<dbReference type="AlphaFoldDB" id="A0A1G8D9V0"/>
<dbReference type="InterPro" id="IPR017911">
    <property type="entry name" value="MacB-like_ATP-bd"/>
</dbReference>
<feature type="compositionally biased region" description="Polar residues" evidence="4">
    <location>
        <begin position="274"/>
        <end position="283"/>
    </location>
</feature>
<evidence type="ECO:0000313" key="6">
    <source>
        <dbReference type="EMBL" id="SDH54139.1"/>
    </source>
</evidence>
<dbReference type="GO" id="GO:0005886">
    <property type="term" value="C:plasma membrane"/>
    <property type="evidence" value="ECO:0007669"/>
    <property type="project" value="TreeGrafter"/>
</dbReference>
<dbReference type="OrthoDB" id="9802264at2"/>
<dbReference type="EMBL" id="LT629695">
    <property type="protein sequence ID" value="SDH54139.1"/>
    <property type="molecule type" value="Genomic_DNA"/>
</dbReference>
<dbReference type="InterPro" id="IPR003439">
    <property type="entry name" value="ABC_transporter-like_ATP-bd"/>
</dbReference>
<sequence length="283" mass="28991">MQAISARGLRKTYGPTTALAGVDIDIAPGEAVAIMGASGSGKTTLLHALAGIVTPDVGAVHLATPMGVVDVARLSDAERTRLRRERFGFVFQEGMLVPELTAVENVALALMLVGAPRASAIQEAAMWLGSLGLAGMEDRRIGQLSGGQAQRVAIARAQVTGASIVFADEPTGALDSVTSAEVMSALLSATVGRGRTLVLVTHDEQVAARCSRVVRMRDGLLVDAGVGAADAPAAAPAPAAPQPSGTLPPPVPGTAVPPPHPAYGTVEQPRVPLTTEQQWQVRA</sequence>
<accession>A0A1G8D9V0</accession>
<dbReference type="PROSITE" id="PS50893">
    <property type="entry name" value="ABC_TRANSPORTER_2"/>
    <property type="match status" value="1"/>
</dbReference>
<feature type="domain" description="ABC transporter" evidence="5">
    <location>
        <begin position="4"/>
        <end position="243"/>
    </location>
</feature>
<dbReference type="InterPro" id="IPR003593">
    <property type="entry name" value="AAA+_ATPase"/>
</dbReference>
<feature type="region of interest" description="Disordered" evidence="4">
    <location>
        <begin position="231"/>
        <end position="283"/>
    </location>
</feature>
<keyword evidence="2" id="KW-0547">Nucleotide-binding</keyword>
<reference evidence="7" key="1">
    <citation type="submission" date="2016-10" db="EMBL/GenBank/DDBJ databases">
        <authorList>
            <person name="Varghese N."/>
            <person name="Submissions S."/>
        </authorList>
    </citation>
    <scope>NUCLEOTIDE SEQUENCE [LARGE SCALE GENOMIC DNA]</scope>
    <source>
        <strain evidence="7">DSM 22002</strain>
    </source>
</reference>
<evidence type="ECO:0000256" key="1">
    <source>
        <dbReference type="ARBA" id="ARBA00022448"/>
    </source>
</evidence>
<dbReference type="Gene3D" id="3.40.50.300">
    <property type="entry name" value="P-loop containing nucleotide triphosphate hydrolases"/>
    <property type="match status" value="1"/>
</dbReference>
<dbReference type="CDD" id="cd03255">
    <property type="entry name" value="ABC_MJ0796_LolCDE_FtsE"/>
    <property type="match status" value="1"/>
</dbReference>